<gene>
    <name evidence="1" type="ORF">H9962_02465</name>
</gene>
<comment type="caution">
    <text evidence="1">The sequence shown here is derived from an EMBL/GenBank/DDBJ whole genome shotgun (WGS) entry which is preliminary data.</text>
</comment>
<evidence type="ECO:0000313" key="2">
    <source>
        <dbReference type="Proteomes" id="UP000824225"/>
    </source>
</evidence>
<evidence type="ECO:0000313" key="1">
    <source>
        <dbReference type="EMBL" id="HJA08044.1"/>
    </source>
</evidence>
<dbReference type="EMBL" id="DXAN01000004">
    <property type="protein sequence ID" value="HJA08044.1"/>
    <property type="molecule type" value="Genomic_DNA"/>
</dbReference>
<reference evidence="1" key="1">
    <citation type="journal article" date="2021" name="PeerJ">
        <title>Extensive microbial diversity within the chicken gut microbiome revealed by metagenomics and culture.</title>
        <authorList>
            <person name="Gilroy R."/>
            <person name="Ravi A."/>
            <person name="Getino M."/>
            <person name="Pursley I."/>
            <person name="Horton D.L."/>
            <person name="Alikhan N.F."/>
            <person name="Baker D."/>
            <person name="Gharbi K."/>
            <person name="Hall N."/>
            <person name="Watson M."/>
            <person name="Adriaenssens E.M."/>
            <person name="Foster-Nyarko E."/>
            <person name="Jarju S."/>
            <person name="Secka A."/>
            <person name="Antonio M."/>
            <person name="Oren A."/>
            <person name="Chaudhuri R.R."/>
            <person name="La Ragione R."/>
            <person name="Hildebrand F."/>
            <person name="Pallen M.J."/>
        </authorList>
    </citation>
    <scope>NUCLEOTIDE SEQUENCE</scope>
    <source>
        <strain evidence="1">CHK186-16707</strain>
    </source>
</reference>
<proteinExistence type="predicted"/>
<reference evidence="1" key="2">
    <citation type="submission" date="2021-04" db="EMBL/GenBank/DDBJ databases">
        <authorList>
            <person name="Gilroy R."/>
        </authorList>
    </citation>
    <scope>NUCLEOTIDE SEQUENCE</scope>
    <source>
        <strain evidence="1">CHK186-16707</strain>
    </source>
</reference>
<sequence>MADSQSNNLPASLQGAPDTTAEILLSVDLSWFYVLRQLSRRQLVAAHTFARHVARMELAMQPLILAKKRGRFAVRKARRRAEREAARRKSS</sequence>
<accession>A0A9D2HCP0</accession>
<dbReference type="Proteomes" id="UP000824225">
    <property type="component" value="Unassembled WGS sequence"/>
</dbReference>
<protein>
    <submittedName>
        <fullName evidence="1">Uncharacterized protein</fullName>
    </submittedName>
</protein>
<dbReference type="AlphaFoldDB" id="A0A9D2HCP0"/>
<name>A0A9D2HCP0_9BACT</name>
<organism evidence="1 2">
    <name type="scientific">Candidatus Mailhella merdigallinarum</name>
    <dbReference type="NCBI Taxonomy" id="2838658"/>
    <lineage>
        <taxon>Bacteria</taxon>
        <taxon>Pseudomonadati</taxon>
        <taxon>Thermodesulfobacteriota</taxon>
        <taxon>Desulfovibrionia</taxon>
        <taxon>Desulfovibrionales</taxon>
        <taxon>Desulfovibrionaceae</taxon>
        <taxon>Mailhella</taxon>
    </lineage>
</organism>